<dbReference type="OrthoDB" id="9763101at2"/>
<proteinExistence type="inferred from homology"/>
<dbReference type="Pfam" id="PF05114">
    <property type="entry name" value="MbnB_TglH_ChrH"/>
    <property type="match status" value="1"/>
</dbReference>
<accession>A0A1X7N619</accession>
<sequence>MSYEPLHASRLPPRAGIGFKPEHYGDVLETEPDIGFLEVHAENYMGEGGMPHRMLAELSARYALSLHGVGLSIGAARPLDRAHLARLRLLIDRYKPQSFSEHLAWSTHDTGFLNDLLPLPYTPETLARVIDHVDEVQQATGRQMLLENPSTYVLFEESCIDEIDFLDAVAERTGCGLLLDVNNVMVSAVNHGLDPLAYVDRFPVERVGEIHLAGYDETVDGAGERLLIDAHGSRVREDVFALYRHAIRRCGPVATLIEWDNDVPGFAILHDEARRADAVLAEEAKRRGFATLPRRASA</sequence>
<dbReference type="EMBL" id="FXBL01000004">
    <property type="protein sequence ID" value="SMH31946.1"/>
    <property type="molecule type" value="Genomic_DNA"/>
</dbReference>
<dbReference type="Proteomes" id="UP000193083">
    <property type="component" value="Unassembled WGS sequence"/>
</dbReference>
<dbReference type="Gene3D" id="3.20.20.150">
    <property type="entry name" value="Divalent-metal-dependent TIM barrel enzymes"/>
    <property type="match status" value="1"/>
</dbReference>
<name>A0A1X7N619_9HYPH</name>
<dbReference type="HAMAP" id="MF_00697">
    <property type="entry name" value="UPF0276"/>
    <property type="match status" value="1"/>
</dbReference>
<dbReference type="PANTHER" id="PTHR42194">
    <property type="entry name" value="UPF0276 PROTEIN HI_1600"/>
    <property type="match status" value="1"/>
</dbReference>
<evidence type="ECO:0000256" key="1">
    <source>
        <dbReference type="HAMAP-Rule" id="MF_00697"/>
    </source>
</evidence>
<dbReference type="NCBIfam" id="NF003818">
    <property type="entry name" value="PRK05409.1"/>
    <property type="match status" value="1"/>
</dbReference>
<organism evidence="2 3">
    <name type="scientific">Mesorhizobium australicum</name>
    <dbReference type="NCBI Taxonomy" id="536018"/>
    <lineage>
        <taxon>Bacteria</taxon>
        <taxon>Pseudomonadati</taxon>
        <taxon>Pseudomonadota</taxon>
        <taxon>Alphaproteobacteria</taxon>
        <taxon>Hyphomicrobiales</taxon>
        <taxon>Phyllobacteriaceae</taxon>
        <taxon>Mesorhizobium</taxon>
    </lineage>
</organism>
<evidence type="ECO:0000313" key="2">
    <source>
        <dbReference type="EMBL" id="SMH31946.1"/>
    </source>
</evidence>
<comment type="similarity">
    <text evidence="1">Belongs to the UPF0276 family.</text>
</comment>
<dbReference type="SUPFAM" id="SSF51658">
    <property type="entry name" value="Xylose isomerase-like"/>
    <property type="match status" value="1"/>
</dbReference>
<protein>
    <recommendedName>
        <fullName evidence="1">UPF0276 protein SAMN02982922_1215</fullName>
    </recommendedName>
</protein>
<dbReference type="RefSeq" id="WP_085463325.1">
    <property type="nucleotide sequence ID" value="NZ_FXBL01000004.1"/>
</dbReference>
<dbReference type="PANTHER" id="PTHR42194:SF1">
    <property type="entry name" value="UPF0276 PROTEIN HI_1600"/>
    <property type="match status" value="1"/>
</dbReference>
<dbReference type="InterPro" id="IPR036237">
    <property type="entry name" value="Xyl_isomerase-like_sf"/>
</dbReference>
<dbReference type="InterPro" id="IPR007801">
    <property type="entry name" value="MbnB/TglH/ChrH"/>
</dbReference>
<evidence type="ECO:0000313" key="3">
    <source>
        <dbReference type="Proteomes" id="UP000193083"/>
    </source>
</evidence>
<dbReference type="AlphaFoldDB" id="A0A1X7N619"/>
<reference evidence="2 3" key="1">
    <citation type="submission" date="2017-04" db="EMBL/GenBank/DDBJ databases">
        <authorList>
            <person name="Afonso C.L."/>
            <person name="Miller P.J."/>
            <person name="Scott M.A."/>
            <person name="Spackman E."/>
            <person name="Goraichik I."/>
            <person name="Dimitrov K.M."/>
            <person name="Suarez D.L."/>
            <person name="Swayne D.E."/>
        </authorList>
    </citation>
    <scope>NUCLEOTIDE SEQUENCE [LARGE SCALE GENOMIC DNA]</scope>
    <source>
        <strain evidence="2 3">B5P</strain>
    </source>
</reference>
<keyword evidence="3" id="KW-1185">Reference proteome</keyword>
<gene>
    <name evidence="2" type="ORF">SAMN02982922_1215</name>
</gene>